<sequence length="251" mass="28700">MIDTHAHLNTIEYINDLDEVIHRAKNVGVEKIILVGMDLKHNQKALELSLEYPIFYPTVGIHPCSVDEESLDDLYELAKNPRVVAIGETGIDLYWRQDNLALQQEVFKKQIELAIQLNKPIIIHTRSSFNEAYEVIKPYKGQIKGVFHSFSSTLEDALKVIELGLYIGISGVVTFKKALEIKQIVEHIDLKHILLETDSPYLSPSPYRGKRNESAYTHLILEEVARIKQIDPKIVEDITNENANKLFRLES</sequence>
<evidence type="ECO:0000313" key="5">
    <source>
        <dbReference type="Proteomes" id="UP000032434"/>
    </source>
</evidence>
<dbReference type="SUPFAM" id="SSF51556">
    <property type="entry name" value="Metallo-dependent hydrolases"/>
    <property type="match status" value="1"/>
</dbReference>
<reference evidence="5" key="1">
    <citation type="submission" date="2014-05" db="EMBL/GenBank/DDBJ databases">
        <authorList>
            <person name="Kube M."/>
        </authorList>
    </citation>
    <scope>NUCLEOTIDE SEQUENCE [LARGE SCALE GENOMIC DNA]</scope>
</reference>
<dbReference type="PROSITE" id="PS01137">
    <property type="entry name" value="TATD_1"/>
    <property type="match status" value="1"/>
</dbReference>
<dbReference type="NCBIfam" id="TIGR00010">
    <property type="entry name" value="YchF/TatD family DNA exonuclease"/>
    <property type="match status" value="1"/>
</dbReference>
<evidence type="ECO:0000256" key="3">
    <source>
        <dbReference type="PIRSR" id="PIRSR005902-1"/>
    </source>
</evidence>
<dbReference type="RefSeq" id="WP_045749777.1">
    <property type="nucleotide sequence ID" value="NZ_FUZK01000001.1"/>
</dbReference>
<dbReference type="EMBL" id="LK028559">
    <property type="protein sequence ID" value="CDR31350.1"/>
    <property type="molecule type" value="Genomic_DNA"/>
</dbReference>
<dbReference type="PANTHER" id="PTHR46124:SF4">
    <property type="entry name" value="HYDROLASE TATD"/>
    <property type="match status" value="1"/>
</dbReference>
<feature type="binding site" evidence="3">
    <location>
        <position position="148"/>
    </location>
    <ligand>
        <name>a divalent metal cation</name>
        <dbReference type="ChEBI" id="CHEBI:60240"/>
        <label>2</label>
    </ligand>
</feature>
<evidence type="ECO:0000256" key="1">
    <source>
        <dbReference type="ARBA" id="ARBA00022723"/>
    </source>
</evidence>
<dbReference type="InterPro" id="IPR001130">
    <property type="entry name" value="TatD-like"/>
</dbReference>
<feature type="binding site" evidence="3">
    <location>
        <position position="5"/>
    </location>
    <ligand>
        <name>a divalent metal cation</name>
        <dbReference type="ChEBI" id="CHEBI:60240"/>
        <label>1</label>
    </ligand>
</feature>
<keyword evidence="1 3" id="KW-0479">Metal-binding</keyword>
<gene>
    <name evidence="4" type="ORF">Aocu_12770</name>
</gene>
<dbReference type="InterPro" id="IPR032466">
    <property type="entry name" value="Metal_Hydrolase"/>
</dbReference>
<dbReference type="Proteomes" id="UP000032434">
    <property type="component" value="Chromosome 1"/>
</dbReference>
<feature type="binding site" evidence="3">
    <location>
        <position position="7"/>
    </location>
    <ligand>
        <name>a divalent metal cation</name>
        <dbReference type="ChEBI" id="CHEBI:60240"/>
        <label>1</label>
    </ligand>
</feature>
<dbReference type="GO" id="GO:0005829">
    <property type="term" value="C:cytosol"/>
    <property type="evidence" value="ECO:0007669"/>
    <property type="project" value="TreeGrafter"/>
</dbReference>
<dbReference type="FunCoup" id="A0A061ABV5">
    <property type="interactions" value="282"/>
</dbReference>
<dbReference type="InParanoid" id="A0A061ABV5"/>
<evidence type="ECO:0000256" key="2">
    <source>
        <dbReference type="ARBA" id="ARBA00022801"/>
    </source>
</evidence>
<proteinExistence type="predicted"/>
<dbReference type="PANTHER" id="PTHR46124">
    <property type="entry name" value="D-AMINOACYL-TRNA DEACYLASE"/>
    <property type="match status" value="1"/>
</dbReference>
<dbReference type="InterPro" id="IPR015991">
    <property type="entry name" value="TatD/YcfH-like"/>
</dbReference>
<feature type="binding site" evidence="3">
    <location>
        <position position="124"/>
    </location>
    <ligand>
        <name>a divalent metal cation</name>
        <dbReference type="ChEBI" id="CHEBI:60240"/>
        <label>2</label>
    </ligand>
</feature>
<name>A0A061ABV5_9MOLU</name>
<dbReference type="GO" id="GO:0046872">
    <property type="term" value="F:metal ion binding"/>
    <property type="evidence" value="ECO:0007669"/>
    <property type="project" value="UniProtKB-KW"/>
</dbReference>
<dbReference type="OrthoDB" id="9810005at2"/>
<dbReference type="STRING" id="35623.Aocu_12770"/>
<dbReference type="Pfam" id="PF01026">
    <property type="entry name" value="TatD_DNase"/>
    <property type="match status" value="1"/>
</dbReference>
<keyword evidence="2" id="KW-0378">Hydrolase</keyword>
<organism evidence="4 5">
    <name type="scientific">Acholeplasma oculi</name>
    <dbReference type="NCBI Taxonomy" id="35623"/>
    <lineage>
        <taxon>Bacteria</taxon>
        <taxon>Bacillati</taxon>
        <taxon>Mycoplasmatota</taxon>
        <taxon>Mollicutes</taxon>
        <taxon>Acholeplasmatales</taxon>
        <taxon>Acholeplasmataceae</taxon>
        <taxon>Acholeplasma</taxon>
    </lineage>
</organism>
<protein>
    <submittedName>
        <fullName evidence="4">Mg-dependent DNase, TatD family</fullName>
    </submittedName>
</protein>
<dbReference type="CDD" id="cd01310">
    <property type="entry name" value="TatD_DNAse"/>
    <property type="match status" value="1"/>
</dbReference>
<dbReference type="FunFam" id="3.20.20.140:FF:000005">
    <property type="entry name" value="TatD family hydrolase"/>
    <property type="match status" value="1"/>
</dbReference>
<dbReference type="PIRSF" id="PIRSF005902">
    <property type="entry name" value="DNase_TatD"/>
    <property type="match status" value="1"/>
</dbReference>
<dbReference type="AlphaFoldDB" id="A0A061ABV5"/>
<feature type="binding site" evidence="3">
    <location>
        <position position="88"/>
    </location>
    <ligand>
        <name>a divalent metal cation</name>
        <dbReference type="ChEBI" id="CHEBI:60240"/>
        <label>1</label>
    </ligand>
</feature>
<dbReference type="HOGENOM" id="CLU_031506_4_0_14"/>
<evidence type="ECO:0000313" key="4">
    <source>
        <dbReference type="EMBL" id="CDR31350.1"/>
    </source>
</evidence>
<dbReference type="GO" id="GO:0016788">
    <property type="term" value="F:hydrolase activity, acting on ester bonds"/>
    <property type="evidence" value="ECO:0007669"/>
    <property type="project" value="InterPro"/>
</dbReference>
<dbReference type="InterPro" id="IPR018228">
    <property type="entry name" value="DNase_TatD-rel_CS"/>
</dbReference>
<dbReference type="Gene3D" id="3.20.20.140">
    <property type="entry name" value="Metal-dependent hydrolases"/>
    <property type="match status" value="1"/>
</dbReference>
<dbReference type="GO" id="GO:0004536">
    <property type="term" value="F:DNA nuclease activity"/>
    <property type="evidence" value="ECO:0007669"/>
    <property type="project" value="InterPro"/>
</dbReference>
<dbReference type="KEGG" id="aoc:Aocu_12770"/>
<dbReference type="PATRIC" id="fig|35623.3.peg.1276"/>
<keyword evidence="5" id="KW-1185">Reference proteome</keyword>
<accession>A0A061ABV5</accession>
<feature type="binding site" evidence="3">
    <location>
        <position position="198"/>
    </location>
    <ligand>
        <name>a divalent metal cation</name>
        <dbReference type="ChEBI" id="CHEBI:60240"/>
        <label>1</label>
    </ligand>
</feature>